<dbReference type="PANTHER" id="PTHR14969">
    <property type="entry name" value="SPHINGOSINE-1-PHOSPHATE PHOSPHOHYDROLASE"/>
    <property type="match status" value="1"/>
</dbReference>
<dbReference type="SMART" id="SM00014">
    <property type="entry name" value="acidPPc"/>
    <property type="match status" value="1"/>
</dbReference>
<keyword evidence="4" id="KW-1185">Reference proteome</keyword>
<dbReference type="SUPFAM" id="SSF48317">
    <property type="entry name" value="Acid phosphatase/Vanadium-dependent haloperoxidase"/>
    <property type="match status" value="1"/>
</dbReference>
<dbReference type="InterPro" id="IPR036938">
    <property type="entry name" value="PAP2/HPO_sf"/>
</dbReference>
<feature type="transmembrane region" description="Helical" evidence="1">
    <location>
        <begin position="62"/>
        <end position="80"/>
    </location>
</feature>
<feature type="transmembrane region" description="Helical" evidence="1">
    <location>
        <begin position="33"/>
        <end position="55"/>
    </location>
</feature>
<sequence>MVLSDFHGALDLRLFQLVNRDGGPLLDAVMRALSARAFGIAFGVLLAAVLLARLGRGAARPLLALAIAILLSDLVGSQLLRPLFGRMRPCYALPPGTFRFVGAAANGPSLPSLHASNMFALAWVVAWARPRLGPLAFAVALAVAVSRVYLGVHWPSDVAAGALWGTFAAAAGRAFAARFEDGGLSRRPPG</sequence>
<protein>
    <recommendedName>
        <fullName evidence="2">Phosphatidic acid phosphatase type 2/haloperoxidase domain-containing protein</fullName>
    </recommendedName>
</protein>
<reference evidence="4" key="1">
    <citation type="journal article" date="2020" name="Appl. Environ. Microbiol.">
        <title>Diazotrophic Anaeromyxobacter Isolates from Soils.</title>
        <authorList>
            <person name="Masuda Y."/>
            <person name="Yamanaka H."/>
            <person name="Xu Z.X."/>
            <person name="Shiratori Y."/>
            <person name="Aono T."/>
            <person name="Amachi S."/>
            <person name="Senoo K."/>
            <person name="Itoh H."/>
        </authorList>
    </citation>
    <scope>NUCLEOTIDE SEQUENCE [LARGE SCALE GENOMIC DNA]</scope>
    <source>
        <strain evidence="4">R267</strain>
    </source>
</reference>
<name>A0A7I9VQ58_9BACT</name>
<comment type="caution">
    <text evidence="3">The sequence shown here is derived from an EMBL/GenBank/DDBJ whole genome shotgun (WGS) entry which is preliminary data.</text>
</comment>
<keyword evidence="1" id="KW-1133">Transmembrane helix</keyword>
<dbReference type="InterPro" id="IPR000326">
    <property type="entry name" value="PAP2/HPO"/>
</dbReference>
<evidence type="ECO:0000313" key="4">
    <source>
        <dbReference type="Proteomes" id="UP000503640"/>
    </source>
</evidence>
<dbReference type="Pfam" id="PF01569">
    <property type="entry name" value="PAP2"/>
    <property type="match status" value="1"/>
</dbReference>
<organism evidence="3 4">
    <name type="scientific">Anaeromyxobacter diazotrophicus</name>
    <dbReference type="NCBI Taxonomy" id="2590199"/>
    <lineage>
        <taxon>Bacteria</taxon>
        <taxon>Pseudomonadati</taxon>
        <taxon>Myxococcota</taxon>
        <taxon>Myxococcia</taxon>
        <taxon>Myxococcales</taxon>
        <taxon>Cystobacterineae</taxon>
        <taxon>Anaeromyxobacteraceae</taxon>
        <taxon>Anaeromyxobacter</taxon>
    </lineage>
</organism>
<keyword evidence="1" id="KW-0472">Membrane</keyword>
<accession>A0A7I9VQ58</accession>
<evidence type="ECO:0000259" key="2">
    <source>
        <dbReference type="SMART" id="SM00014"/>
    </source>
</evidence>
<feature type="transmembrane region" description="Helical" evidence="1">
    <location>
        <begin position="100"/>
        <end position="125"/>
    </location>
</feature>
<dbReference type="Gene3D" id="1.20.144.10">
    <property type="entry name" value="Phosphatidic acid phosphatase type 2/haloperoxidase"/>
    <property type="match status" value="1"/>
</dbReference>
<evidence type="ECO:0000313" key="3">
    <source>
        <dbReference type="EMBL" id="GEJ58544.1"/>
    </source>
</evidence>
<dbReference type="EMBL" id="BJTG01000008">
    <property type="protein sequence ID" value="GEJ58544.1"/>
    <property type="molecule type" value="Genomic_DNA"/>
</dbReference>
<keyword evidence="1" id="KW-0812">Transmembrane</keyword>
<proteinExistence type="predicted"/>
<feature type="transmembrane region" description="Helical" evidence="1">
    <location>
        <begin position="158"/>
        <end position="176"/>
    </location>
</feature>
<feature type="domain" description="Phosphatidic acid phosphatase type 2/haloperoxidase" evidence="2">
    <location>
        <begin position="62"/>
        <end position="173"/>
    </location>
</feature>
<evidence type="ECO:0000256" key="1">
    <source>
        <dbReference type="SAM" id="Phobius"/>
    </source>
</evidence>
<dbReference type="RefSeq" id="WP_176067204.1">
    <property type="nucleotide sequence ID" value="NZ_BJTG01000008.1"/>
</dbReference>
<dbReference type="PANTHER" id="PTHR14969:SF13">
    <property type="entry name" value="AT30094P"/>
    <property type="match status" value="1"/>
</dbReference>
<feature type="transmembrane region" description="Helical" evidence="1">
    <location>
        <begin position="132"/>
        <end position="152"/>
    </location>
</feature>
<dbReference type="Proteomes" id="UP000503640">
    <property type="component" value="Unassembled WGS sequence"/>
</dbReference>
<gene>
    <name evidence="3" type="ORF">AMYX_32850</name>
</gene>
<dbReference type="AlphaFoldDB" id="A0A7I9VQ58"/>